<dbReference type="EMBL" id="ML145138">
    <property type="protein sequence ID" value="TBU57339.1"/>
    <property type="molecule type" value="Genomic_DNA"/>
</dbReference>
<proteinExistence type="predicted"/>
<evidence type="ECO:0000313" key="1">
    <source>
        <dbReference type="EMBL" id="TBU57339.1"/>
    </source>
</evidence>
<accession>A0A4Q9PSF8</accession>
<organism evidence="1 2">
    <name type="scientific">Dichomitus squalens</name>
    <dbReference type="NCBI Taxonomy" id="114155"/>
    <lineage>
        <taxon>Eukaryota</taxon>
        <taxon>Fungi</taxon>
        <taxon>Dikarya</taxon>
        <taxon>Basidiomycota</taxon>
        <taxon>Agaricomycotina</taxon>
        <taxon>Agaricomycetes</taxon>
        <taxon>Polyporales</taxon>
        <taxon>Polyporaceae</taxon>
        <taxon>Dichomitus</taxon>
    </lineage>
</organism>
<protein>
    <submittedName>
        <fullName evidence="1">Uncharacterized protein</fullName>
    </submittedName>
</protein>
<keyword evidence="2" id="KW-1185">Reference proteome</keyword>
<dbReference type="Proteomes" id="UP000292082">
    <property type="component" value="Unassembled WGS sequence"/>
</dbReference>
<name>A0A4Q9PSF8_9APHY</name>
<gene>
    <name evidence="1" type="ORF">BD310DRAFT_556058</name>
</gene>
<evidence type="ECO:0000313" key="2">
    <source>
        <dbReference type="Proteomes" id="UP000292082"/>
    </source>
</evidence>
<sequence length="297" mass="33311">MVLRGYGLRELKRLISAPDQSQLASAGKASTDPLRERYGISNRLTYPQRGRSMDGHWEDSGKHASSITKVIDERNLNVSPITIWVMGPRKLWVIGYQGPMGYGVEFPLSRLGKAKILWVSGVYGLPGVWVRRVSTVVEHSAMPSMPHIETRLPNASCKVRYLTQPSGLVDAYKHHRTGARRPKMASTLNMHLLPPSGPLWLCYPNLHFTLSAIQMLPATSLDLSPACKGRRDYAVVIFASVHCSTLYRISKNPRLVVSLRDPDWEEDCAISLGHRVIRADVLQGFWPCALRVPEHRV</sequence>
<reference evidence="1 2" key="1">
    <citation type="submission" date="2019-01" db="EMBL/GenBank/DDBJ databases">
        <title>Draft genome sequences of three monokaryotic isolates of the white-rot basidiomycete fungus Dichomitus squalens.</title>
        <authorList>
            <consortium name="DOE Joint Genome Institute"/>
            <person name="Lopez S.C."/>
            <person name="Andreopoulos B."/>
            <person name="Pangilinan J."/>
            <person name="Lipzen A."/>
            <person name="Riley R."/>
            <person name="Ahrendt S."/>
            <person name="Ng V."/>
            <person name="Barry K."/>
            <person name="Daum C."/>
            <person name="Grigoriev I.V."/>
            <person name="Hilden K.S."/>
            <person name="Makela M.R."/>
            <person name="de Vries R.P."/>
        </authorList>
    </citation>
    <scope>NUCLEOTIDE SEQUENCE [LARGE SCALE GENOMIC DNA]</scope>
    <source>
        <strain evidence="1 2">CBS 464.89</strain>
    </source>
</reference>
<dbReference type="AlphaFoldDB" id="A0A4Q9PSF8"/>